<evidence type="ECO:0000313" key="2">
    <source>
        <dbReference type="Proteomes" id="UP000305517"/>
    </source>
</evidence>
<reference evidence="1 2" key="1">
    <citation type="submission" date="2019-05" db="EMBL/GenBank/DDBJ databases">
        <title>Hymenobacter edaphi sp. nov., isolated from abandoned arsenic-contaminated farmland soil.</title>
        <authorList>
            <person name="Nie L."/>
        </authorList>
    </citation>
    <scope>NUCLEOTIDE SEQUENCE [LARGE SCALE GENOMIC DNA]</scope>
    <source>
        <strain evidence="1 2">1-3-3-8</strain>
    </source>
</reference>
<dbReference type="RefSeq" id="WP_138080050.1">
    <property type="nucleotide sequence ID" value="NZ_VAJM01000010.1"/>
</dbReference>
<evidence type="ECO:0008006" key="3">
    <source>
        <dbReference type="Google" id="ProtNLM"/>
    </source>
</evidence>
<evidence type="ECO:0000313" key="1">
    <source>
        <dbReference type="EMBL" id="TLM90050.1"/>
    </source>
</evidence>
<proteinExistence type="predicted"/>
<accession>A0A5R8WLJ6</accession>
<comment type="caution">
    <text evidence="1">The sequence shown here is derived from an EMBL/GenBank/DDBJ whole genome shotgun (WGS) entry which is preliminary data.</text>
</comment>
<dbReference type="EMBL" id="VAJM01000010">
    <property type="protein sequence ID" value="TLM90050.1"/>
    <property type="molecule type" value="Genomic_DNA"/>
</dbReference>
<keyword evidence="2" id="KW-1185">Reference proteome</keyword>
<sequence>MPKPVASPPAADSMRAMAPFVPRGYRVLYTRAGDLNRDAWPDRVVVLDTAAVITDSTDYEEQDRIQRINRPLLLLLGQPGGRGYTLAARNDHVVFCADCSGAMGGDPFQQVVIRRGYFSVEHYGGSAWRWVSIVTFRYNPADRHWYLHRSGRYGFHAANPDSTIENEPRTTRDFGRVRFEAYQGGE</sequence>
<name>A0A5R8WLJ6_9BACT</name>
<dbReference type="Proteomes" id="UP000305517">
    <property type="component" value="Unassembled WGS sequence"/>
</dbReference>
<protein>
    <recommendedName>
        <fullName evidence="3">Lipoprotein</fullName>
    </recommendedName>
</protein>
<gene>
    <name evidence="1" type="ORF">FDY95_18695</name>
</gene>
<dbReference type="AlphaFoldDB" id="A0A5R8WLJ6"/>
<organism evidence="1 2">
    <name type="scientific">Hymenobacter jeollabukensis</name>
    <dbReference type="NCBI Taxonomy" id="2025313"/>
    <lineage>
        <taxon>Bacteria</taxon>
        <taxon>Pseudomonadati</taxon>
        <taxon>Bacteroidota</taxon>
        <taxon>Cytophagia</taxon>
        <taxon>Cytophagales</taxon>
        <taxon>Hymenobacteraceae</taxon>
        <taxon>Hymenobacter</taxon>
    </lineage>
</organism>
<dbReference type="OrthoDB" id="86940at2"/>